<dbReference type="NCBIfam" id="TIGR04183">
    <property type="entry name" value="Por_Secre_tail"/>
    <property type="match status" value="1"/>
</dbReference>
<accession>A0A2U2XD94</accession>
<name>A0A2U2XD94_9FLAO</name>
<feature type="domain" description="Secretion system C-terminal sorting" evidence="2">
    <location>
        <begin position="1246"/>
        <end position="1322"/>
    </location>
</feature>
<keyword evidence="1" id="KW-0732">Signal</keyword>
<dbReference type="Pfam" id="PF18962">
    <property type="entry name" value="Por_Secre_tail"/>
    <property type="match status" value="1"/>
</dbReference>
<proteinExistence type="predicted"/>
<reference evidence="3 4" key="2">
    <citation type="submission" date="2018-05" db="EMBL/GenBank/DDBJ databases">
        <authorList>
            <person name="Lanie J.A."/>
            <person name="Ng W.-L."/>
            <person name="Kazmierczak K.M."/>
            <person name="Andrzejewski T.M."/>
            <person name="Davidsen T.M."/>
            <person name="Wayne K.J."/>
            <person name="Tettelin H."/>
            <person name="Glass J.I."/>
            <person name="Rusch D."/>
            <person name="Podicherti R."/>
            <person name="Tsui H.-C.T."/>
            <person name="Winkler M.E."/>
        </authorList>
    </citation>
    <scope>NUCLEOTIDE SEQUENCE [LARGE SCALE GENOMIC DNA]</scope>
    <source>
        <strain evidence="3 4">C305</strain>
    </source>
</reference>
<keyword evidence="4" id="KW-1185">Reference proteome</keyword>
<sequence>MKKGVFLLLCLSLQLGIIAQNTGWILPPLYKPNMLNQVPPVPLPTQNPSIGYDGLPATNASNAMQDANGDLLFFIVDDMIYDKEGYRIGMLTIPNNGINLYGTAEITIVPVPDNCSQFYIFLAGSNNYDLVHSKAFVAKLDMSLPTDVSANSGRLGLVLFCENIQQYIPSEFPDISHPERSSSIFFAASKLRDDNTRFVFFTGYKGLYRFKVSASNLQFDNYWSFIPTYTNENTGQQQRGEMELIELPGEGPEKYRLAVALKLNVLNSNTQVSQSVLCLDLNSSGDVISEELLSYLDFPNLPSNQVQPYIHGLEFSPNGSILYISHSTNKFYTNAFDYYDFNSPSSGIQAVPGISQSQSTALQYSQMEIGKLGKLYLAHSNGLASFTNPNTPSTGVFNMIDVPFTYNFNMQNASYYSEGLKSYMLPDQIDGMDYSSIGYPSIYTVAGYTAGTSATWQPIPNQNPWGVSNSDIAMQGDLIIPSGKNVVIKNMTFRFAPDAKVIIEQGAKLTLDRAVFTNMKLACDNSEGYYWQGVEVYGTSNLHQFPVNNPTHQGMLELKNGGTIENAHLAFTNWNPQSWSEIGGVIKSTDGVFRNNRRGVEFMAYQNFTPNYPGYFRNNTSSFTDTEFLTNDDFVEGYPQQPYVTLWKVHGIDFKNCHFSNNVTTNKSLSSSPNEGISSLDASFRVIPRCDSPPLPYGTPCPTGLLMKSSFDGLEYAIQVAGAGVTEAVTISQTDFTNNIWGIRVKEFDNVNINRNNFVIGDGGYNSSTYSGNGIYLQNSAEYIVEENSVQNNLISGKTSGIVVDNGGPSDNRLYKNSLNNLFEGTKSNRINRSKYAKNGLQFLCNEYVNNDNAILINSSHNSHGVRQNQGDYYPQTSAGNTFQFNTLDIANYANQIKYYHSGGITMPNMTNGVVGPVNEVLLEVSNSCLSNFKPGVLILDQRTTELADFETELVSHEAAYNNLYYNYISLIDNGNTDILQSQIENNWSSDAWTLRNNLMQEAPYLSTEALLTAAGENILPNAMLLEVLLANPDATKGEQFIFELNDVTNNALPEYMLNYVRNNWNTETVRTSLEGEIMAYQSKIAEATHFIKYLKKSKEEHTYSERHNIVLMGEGISNKIGVMDFFIENSEWSRADSVLQAINSDESMQADIGLIEDFDNYITFRSSLGSRNIAQLDSTEVQYLETLAEKGNRASGYAENILCFFYDICFEKEVPEGGGMAKMLTIPAPSGNEPTLEELMYNITVYPNPASEFTSIKWEIYDELENAQYKIYDMNGREIGTGSIEENTGEKLIDTRNLENGVYIVNIYNDGIMKMNSKLIVSKEK</sequence>
<dbReference type="EMBL" id="QFRJ01000004">
    <property type="protein sequence ID" value="PWH85764.1"/>
    <property type="molecule type" value="Genomic_DNA"/>
</dbReference>
<evidence type="ECO:0000256" key="1">
    <source>
        <dbReference type="ARBA" id="ARBA00022729"/>
    </source>
</evidence>
<dbReference type="OrthoDB" id="9765926at2"/>
<protein>
    <recommendedName>
        <fullName evidence="2">Secretion system C-terminal sorting domain-containing protein</fullName>
    </recommendedName>
</protein>
<gene>
    <name evidence="3" type="ORF">DIT68_06635</name>
</gene>
<comment type="caution">
    <text evidence="3">The sequence shown here is derived from an EMBL/GenBank/DDBJ whole genome shotgun (WGS) entry which is preliminary data.</text>
</comment>
<dbReference type="RefSeq" id="WP_109359043.1">
    <property type="nucleotide sequence ID" value="NZ_QFRJ01000004.1"/>
</dbReference>
<dbReference type="Proteomes" id="UP000245370">
    <property type="component" value="Unassembled WGS sequence"/>
</dbReference>
<evidence type="ECO:0000259" key="2">
    <source>
        <dbReference type="Pfam" id="PF18962"/>
    </source>
</evidence>
<evidence type="ECO:0000313" key="3">
    <source>
        <dbReference type="EMBL" id="PWH85764.1"/>
    </source>
</evidence>
<organism evidence="3 4">
    <name type="scientific">Brumimicrobium oceani</name>
    <dbReference type="NCBI Taxonomy" id="2100725"/>
    <lineage>
        <taxon>Bacteria</taxon>
        <taxon>Pseudomonadati</taxon>
        <taxon>Bacteroidota</taxon>
        <taxon>Flavobacteriia</taxon>
        <taxon>Flavobacteriales</taxon>
        <taxon>Crocinitomicaceae</taxon>
        <taxon>Brumimicrobium</taxon>
    </lineage>
</organism>
<dbReference type="InterPro" id="IPR026444">
    <property type="entry name" value="Secre_tail"/>
</dbReference>
<evidence type="ECO:0000313" key="4">
    <source>
        <dbReference type="Proteomes" id="UP000245370"/>
    </source>
</evidence>
<reference evidence="3 4" key="1">
    <citation type="submission" date="2018-05" db="EMBL/GenBank/DDBJ databases">
        <title>Brumimicrobium oceani sp. nov., isolated from coastal sediment.</title>
        <authorList>
            <person name="Kou Y."/>
        </authorList>
    </citation>
    <scope>NUCLEOTIDE SEQUENCE [LARGE SCALE GENOMIC DNA]</scope>
    <source>
        <strain evidence="3 4">C305</strain>
    </source>
</reference>